<dbReference type="InterPro" id="IPR019734">
    <property type="entry name" value="TPR_rpt"/>
</dbReference>
<protein>
    <submittedName>
        <fullName evidence="2">Zn-dependent protease</fullName>
    </submittedName>
</protein>
<gene>
    <name evidence="2" type="ORF">J2S75_003549</name>
</gene>
<accession>A0ABU0BFX6</accession>
<dbReference type="Pfam" id="PF20698">
    <property type="entry name" value="PIN-TPR-GreABC"/>
    <property type="match status" value="1"/>
</dbReference>
<sequence>MSEWVEADNSLLPSPPLAQAGKASIPITTRLALDIPKPKDWQAFQRNCVLLFRAELNDPHAQEYGRAGQNQGGIDVLARRDGRDDHFVGVQCRLITKPIKENKILSDAREALKLKAGLKELIFATTAPDDTKASDAAIAVTRKLKAEGNDLTVVVYGWGQLQTLIAPHEVAYNAFHPSIVASSVPQSTGPAGGTPDFAAVVAAQVVERMRGLGLTGAPREGVGSADEDPALHARIDTFRDLFKEQGESLLAEKGLLAILSKEDLSTKPWARYRIETNLASIAMDLGREAEAAIRFETAYRVRPEDPNALANLALARTIQGRFDEAITAARGALNGNPRADHAVGYLLQAAARSDWQGDPESLIPPDLAESAQADIGMAEFLRRRDVPGWAERSLEMARRHAELPEFKRVRAIAVLSLAVESGAIIPGGHGPVTSTELSAAANDMKALVMHCLDVGFADAHDLMVHLNNAAVLLRLCERHDESEALLSRGMPSVGDQPQLRRLLALARSAQDRDEEAITALEEDTDPENQILRAELKASAGNIASAMVDALAIITDGLPERLQRIRWRIIGECALRQDDRASLDAAVAGLRAIDPQNIDASLLKIRGERRTVTDEETAQERLRALASSVPADLDMVSRYILAFELRNQDLPEEAARLLEGHVDLTRPSPSTSLFLQSLAGARRDAAFRAALAAAAPEVRNNPATLWTIAAHAWNLGDLTAAMEAVENLLAQEPNQPRARLLKVEILVRQDRSVELFSELEKPLERLPWQRPSDQFRLASLLGHFGFIERAAELAYRLFLQHRDRSRAWMTLSMLILDEGRATEDKLSRWNASAIGPNTAIDLAYDDGTELFFVVEPDTTLRKLDPESWEPDHALVRSTMGLKAGERFVGPDGREGAVRQIRHKYVARLHYVIEHHETRFPEIMGFKRVSIDVEQPGGLDGLIAQIKARRDWIEEEESQYLNGPMPLGVLAHRVGMDTIEVAGGLAGHGVKLKVAVGGLDEREAASRAVRENARRGCVLDLLAFWTAWQLDALDAVRATCGPIQLPQSVLDRLRARREQFEFSARDGHKSADYENGRIVLHEVSAEVVAGLRDEIDRAIAWTGANATVSPVVASDDLPEGLREHLRLGRSDIFDGLILARQLGILLVTDDLPTREVDRVMDGSGGAWLHVVFGVALDWKAIDVDQYVRWSAHLVDAGHNYLGVSGAVLAQAARLDAMVGEAPGHLFRTLSNMIGGRAAEPISHVQAVVGCLRELWEDHRTLCFRQPVTGHLLRQIIRERADYPIILRTILAWSRSTFGLSEYVRGWLRGHFLQHVALGERR</sequence>
<dbReference type="EMBL" id="JAUSUI010000008">
    <property type="protein sequence ID" value="MDQ0304504.1"/>
    <property type="molecule type" value="Genomic_DNA"/>
</dbReference>
<keyword evidence="2" id="KW-0378">Hydrolase</keyword>
<evidence type="ECO:0000313" key="3">
    <source>
        <dbReference type="Proteomes" id="UP001224682"/>
    </source>
</evidence>
<dbReference type="RefSeq" id="WP_307021771.1">
    <property type="nucleotide sequence ID" value="NZ_JAUSUI010000008.1"/>
</dbReference>
<keyword evidence="3" id="KW-1185">Reference proteome</keyword>
<dbReference type="SMART" id="SM00028">
    <property type="entry name" value="TPR"/>
    <property type="match status" value="3"/>
</dbReference>
<dbReference type="SUPFAM" id="SSF48452">
    <property type="entry name" value="TPR-like"/>
    <property type="match status" value="2"/>
</dbReference>
<comment type="caution">
    <text evidence="2">The sequence shown here is derived from an EMBL/GenBank/DDBJ whole genome shotgun (WGS) entry which is preliminary data.</text>
</comment>
<evidence type="ECO:0000259" key="1">
    <source>
        <dbReference type="Pfam" id="PF20698"/>
    </source>
</evidence>
<dbReference type="GO" id="GO:0006508">
    <property type="term" value="P:proteolysis"/>
    <property type="evidence" value="ECO:0007669"/>
    <property type="project" value="UniProtKB-KW"/>
</dbReference>
<name>A0ABU0BFX6_9HYPH</name>
<organism evidence="2 3">
    <name type="scientific">Ancylobacter polymorphus</name>
    <dbReference type="NCBI Taxonomy" id="223390"/>
    <lineage>
        <taxon>Bacteria</taxon>
        <taxon>Pseudomonadati</taxon>
        <taxon>Pseudomonadota</taxon>
        <taxon>Alphaproteobacteria</taxon>
        <taxon>Hyphomicrobiales</taxon>
        <taxon>Xanthobacteraceae</taxon>
        <taxon>Ancylobacter</taxon>
    </lineage>
</organism>
<dbReference type="InterPro" id="IPR011990">
    <property type="entry name" value="TPR-like_helical_dom_sf"/>
</dbReference>
<feature type="domain" description="PIN" evidence="1">
    <location>
        <begin position="1016"/>
        <end position="1156"/>
    </location>
</feature>
<evidence type="ECO:0000313" key="2">
    <source>
        <dbReference type="EMBL" id="MDQ0304504.1"/>
    </source>
</evidence>
<dbReference type="Gene3D" id="1.25.40.10">
    <property type="entry name" value="Tetratricopeptide repeat domain"/>
    <property type="match status" value="2"/>
</dbReference>
<dbReference type="GO" id="GO:0008233">
    <property type="term" value="F:peptidase activity"/>
    <property type="evidence" value="ECO:0007669"/>
    <property type="project" value="UniProtKB-KW"/>
</dbReference>
<reference evidence="2 3" key="1">
    <citation type="submission" date="2023-07" db="EMBL/GenBank/DDBJ databases">
        <title>Genomic Encyclopedia of Type Strains, Phase IV (KMG-IV): sequencing the most valuable type-strain genomes for metagenomic binning, comparative biology and taxonomic classification.</title>
        <authorList>
            <person name="Goeker M."/>
        </authorList>
    </citation>
    <scope>NUCLEOTIDE SEQUENCE [LARGE SCALE GENOMIC DNA]</scope>
    <source>
        <strain evidence="2 3">DSM 2457</strain>
    </source>
</reference>
<dbReference type="InterPro" id="IPR048987">
    <property type="entry name" value="PIN-TPR-GreABC"/>
</dbReference>
<proteinExistence type="predicted"/>
<dbReference type="Proteomes" id="UP001224682">
    <property type="component" value="Unassembled WGS sequence"/>
</dbReference>
<keyword evidence="2" id="KW-0645">Protease</keyword>